<comment type="caution">
    <text evidence="1">The sequence shown here is derived from an EMBL/GenBank/DDBJ whole genome shotgun (WGS) entry which is preliminary data.</text>
</comment>
<evidence type="ECO:0000313" key="1">
    <source>
        <dbReference type="EMBL" id="KAG7498756.1"/>
    </source>
</evidence>
<accession>A0AAV6R0E0</accession>
<keyword evidence="2" id="KW-1185">Reference proteome</keyword>
<dbReference type="Proteomes" id="UP000693946">
    <property type="component" value="Linkage Group LG21"/>
</dbReference>
<sequence length="107" mass="12312">MPPVGCFISELEGLFIHIRPYIFYCFILHTGWSQCWTGFSVGCRANIQRRTTVQPHNHTYGQFRAFNSPLHVLGLEKSPHAHGENMHVGSKLVTFYPSHRTTTWLVI</sequence>
<dbReference type="EMBL" id="JAGKHQ010000014">
    <property type="protein sequence ID" value="KAG7498756.1"/>
    <property type="molecule type" value="Genomic_DNA"/>
</dbReference>
<gene>
    <name evidence="1" type="ORF">JOB18_019749</name>
</gene>
<proteinExistence type="predicted"/>
<name>A0AAV6R0E0_SOLSE</name>
<dbReference type="AlphaFoldDB" id="A0AAV6R0E0"/>
<protein>
    <submittedName>
        <fullName evidence="1">Uncharacterized protein</fullName>
    </submittedName>
</protein>
<evidence type="ECO:0000313" key="2">
    <source>
        <dbReference type="Proteomes" id="UP000693946"/>
    </source>
</evidence>
<reference evidence="1 2" key="1">
    <citation type="journal article" date="2021" name="Sci. Rep.">
        <title>Chromosome anchoring in Senegalese sole (Solea senegalensis) reveals sex-associated markers and genome rearrangements in flatfish.</title>
        <authorList>
            <person name="Guerrero-Cozar I."/>
            <person name="Gomez-Garrido J."/>
            <person name="Berbel C."/>
            <person name="Martinez-Blanch J.F."/>
            <person name="Alioto T."/>
            <person name="Claros M.G."/>
            <person name="Gagnaire P.A."/>
            <person name="Manchado M."/>
        </authorList>
    </citation>
    <scope>NUCLEOTIDE SEQUENCE [LARGE SCALE GENOMIC DNA]</scope>
    <source>
        <strain evidence="1">Sse05_10M</strain>
    </source>
</reference>
<organism evidence="1 2">
    <name type="scientific">Solea senegalensis</name>
    <name type="common">Senegalese sole</name>
    <dbReference type="NCBI Taxonomy" id="28829"/>
    <lineage>
        <taxon>Eukaryota</taxon>
        <taxon>Metazoa</taxon>
        <taxon>Chordata</taxon>
        <taxon>Craniata</taxon>
        <taxon>Vertebrata</taxon>
        <taxon>Euteleostomi</taxon>
        <taxon>Actinopterygii</taxon>
        <taxon>Neopterygii</taxon>
        <taxon>Teleostei</taxon>
        <taxon>Neoteleostei</taxon>
        <taxon>Acanthomorphata</taxon>
        <taxon>Carangaria</taxon>
        <taxon>Pleuronectiformes</taxon>
        <taxon>Pleuronectoidei</taxon>
        <taxon>Soleidae</taxon>
        <taxon>Solea</taxon>
    </lineage>
</organism>